<evidence type="ECO:0000313" key="2">
    <source>
        <dbReference type="Proteomes" id="UP001152795"/>
    </source>
</evidence>
<sequence>MVISKLLDLGVRRSLVPWIINFLSNRRHRVKLGDITSDWLPMKAGVPQGTKLDPILSLVMINNLNPRSSGTDIWKYVDDVSTSEGLAKNSNSNMQSNLDSICSWSLQNYMKLNVEKCKELRICFQKGKPELLPLLIDEQALEIVQSHKVLGLIIQNNLKLNEHIDSVVSKASKRLYIIRTLRRSGVPAEDLLEIYFAIIRSVLEYCCVVWHNNLPSYLANQLERVQKRALRIILPEYTYSEALTFLKCTRLDERREKLCFKTLKNIPQGSPLFSHIPTPRDTCCDYNLRNSNALTTIKCRTERNRITDALREDKTAYYKVQFDKVKHDPKQAWKTVNKILNRKQKCPDINSVKTQNGEITDPNELAESFNDYFTNIGPDIAKTIDKGDRNFTDYITRVTSNFKFQAVSESKVHRLLLSLNPGKSTGIDKIPAKIIRIASPVIANSLAKIFNRAITSESAPSEWKAARVTPLHKKALETC</sequence>
<dbReference type="EMBL" id="CACRXK020002223">
    <property type="protein sequence ID" value="CAB3993271.1"/>
    <property type="molecule type" value="Genomic_DNA"/>
</dbReference>
<reference evidence="1" key="1">
    <citation type="submission" date="2020-04" db="EMBL/GenBank/DDBJ databases">
        <authorList>
            <person name="Alioto T."/>
            <person name="Alioto T."/>
            <person name="Gomez Garrido J."/>
        </authorList>
    </citation>
    <scope>NUCLEOTIDE SEQUENCE</scope>
    <source>
        <strain evidence="1">A484AB</strain>
    </source>
</reference>
<organism evidence="1 2">
    <name type="scientific">Paramuricea clavata</name>
    <name type="common">Red gorgonian</name>
    <name type="synonym">Violescent sea-whip</name>
    <dbReference type="NCBI Taxonomy" id="317549"/>
    <lineage>
        <taxon>Eukaryota</taxon>
        <taxon>Metazoa</taxon>
        <taxon>Cnidaria</taxon>
        <taxon>Anthozoa</taxon>
        <taxon>Octocorallia</taxon>
        <taxon>Malacalcyonacea</taxon>
        <taxon>Plexauridae</taxon>
        <taxon>Paramuricea</taxon>
    </lineage>
</organism>
<comment type="caution">
    <text evidence="1">The sequence shown here is derived from an EMBL/GenBank/DDBJ whole genome shotgun (WGS) entry which is preliminary data.</text>
</comment>
<evidence type="ECO:0000313" key="1">
    <source>
        <dbReference type="EMBL" id="CAB3993271.1"/>
    </source>
</evidence>
<dbReference type="InterPro" id="IPR000477">
    <property type="entry name" value="RT_dom"/>
</dbReference>
<keyword evidence="2" id="KW-1185">Reference proteome</keyword>
<dbReference type="AlphaFoldDB" id="A0A7D9HU22"/>
<dbReference type="PANTHER" id="PTHR33332">
    <property type="entry name" value="REVERSE TRANSCRIPTASE DOMAIN-CONTAINING PROTEIN"/>
    <property type="match status" value="1"/>
</dbReference>
<dbReference type="PROSITE" id="PS50878">
    <property type="entry name" value="RT_POL"/>
    <property type="match status" value="1"/>
</dbReference>
<gene>
    <name evidence="1" type="ORF">PACLA_8A060183</name>
</gene>
<protein>
    <submittedName>
        <fullName evidence="1">Uncharacterized protein</fullName>
    </submittedName>
</protein>
<name>A0A7D9HU22_PARCT</name>
<dbReference type="OrthoDB" id="410381at2759"/>
<accession>A0A7D9HU22</accession>
<proteinExistence type="predicted"/>
<dbReference type="Proteomes" id="UP001152795">
    <property type="component" value="Unassembled WGS sequence"/>
</dbReference>